<evidence type="ECO:0000259" key="9">
    <source>
        <dbReference type="Pfam" id="PF08125"/>
    </source>
</evidence>
<dbReference type="AlphaFoldDB" id="A0A938YHL8"/>
<dbReference type="Gene3D" id="1.10.1040.10">
    <property type="entry name" value="N-(1-d-carboxylethyl)-l-norvaline Dehydrogenase, domain 2"/>
    <property type="match status" value="1"/>
</dbReference>
<feature type="domain" description="Mannitol dehydrogenase C-terminal" evidence="9">
    <location>
        <begin position="297"/>
        <end position="484"/>
    </location>
</feature>
<dbReference type="SUPFAM" id="SSF51735">
    <property type="entry name" value="NAD(P)-binding Rossmann-fold domains"/>
    <property type="match status" value="1"/>
</dbReference>
<dbReference type="InterPro" id="IPR000669">
    <property type="entry name" value="Mannitol_DH"/>
</dbReference>
<dbReference type="PANTHER" id="PTHR43362:SF1">
    <property type="entry name" value="MANNITOL DEHYDROGENASE 2-RELATED"/>
    <property type="match status" value="1"/>
</dbReference>
<dbReference type="PANTHER" id="PTHR43362">
    <property type="entry name" value="MANNITOL DEHYDROGENASE DSF1-RELATED"/>
    <property type="match status" value="1"/>
</dbReference>
<dbReference type="GO" id="GO:0008926">
    <property type="term" value="F:mannitol-1-phosphate 5-dehydrogenase activity"/>
    <property type="evidence" value="ECO:0007669"/>
    <property type="project" value="UniProtKB-EC"/>
</dbReference>
<dbReference type="InterPro" id="IPR036291">
    <property type="entry name" value="NAD(P)-bd_dom_sf"/>
</dbReference>
<dbReference type="Gene3D" id="3.40.50.720">
    <property type="entry name" value="NAD(P)-binding Rossmann-like Domain"/>
    <property type="match status" value="1"/>
</dbReference>
<keyword evidence="11" id="KW-1185">Reference proteome</keyword>
<dbReference type="InterPro" id="IPR023027">
    <property type="entry name" value="Mannitol_DH_CS"/>
</dbReference>
<dbReference type="Pfam" id="PF08125">
    <property type="entry name" value="Mannitol_dh_C"/>
    <property type="match status" value="1"/>
</dbReference>
<comment type="catalytic activity">
    <reaction evidence="5">
        <text>D-mannitol 1-phosphate + NAD(+) = beta-D-fructose 6-phosphate + NADH + H(+)</text>
        <dbReference type="Rhea" id="RHEA:19661"/>
        <dbReference type="ChEBI" id="CHEBI:15378"/>
        <dbReference type="ChEBI" id="CHEBI:57540"/>
        <dbReference type="ChEBI" id="CHEBI:57634"/>
        <dbReference type="ChEBI" id="CHEBI:57945"/>
        <dbReference type="ChEBI" id="CHEBI:61381"/>
        <dbReference type="EC" id="1.1.1.17"/>
    </reaction>
</comment>
<dbReference type="InterPro" id="IPR013328">
    <property type="entry name" value="6PGD_dom2"/>
</dbReference>
<dbReference type="InterPro" id="IPR008927">
    <property type="entry name" value="6-PGluconate_DH-like_C_sf"/>
</dbReference>
<dbReference type="InterPro" id="IPR050988">
    <property type="entry name" value="Mannitol_DH/Oxidoreductase"/>
</dbReference>
<dbReference type="GO" id="GO:0019594">
    <property type="term" value="P:mannitol metabolic process"/>
    <property type="evidence" value="ECO:0007669"/>
    <property type="project" value="InterPro"/>
</dbReference>
<evidence type="ECO:0000256" key="4">
    <source>
        <dbReference type="ARBA" id="ARBA00023027"/>
    </source>
</evidence>
<evidence type="ECO:0000256" key="1">
    <source>
        <dbReference type="ARBA" id="ARBA00012939"/>
    </source>
</evidence>
<evidence type="ECO:0000313" key="11">
    <source>
        <dbReference type="Proteomes" id="UP000663801"/>
    </source>
</evidence>
<dbReference type="FunFam" id="3.40.50.720:FF:000129">
    <property type="entry name" value="D-mannonate oxidoreductase"/>
    <property type="match status" value="1"/>
</dbReference>
<comment type="similarity">
    <text evidence="6">Belongs to the mannitol dehydrogenase family. UxuB subfamily.</text>
</comment>
<proteinExistence type="inferred from homology"/>
<comment type="caution">
    <text evidence="10">The sequence shown here is derived from an EMBL/GenBank/DDBJ whole genome shotgun (WGS) entry which is preliminary data.</text>
</comment>
<dbReference type="InterPro" id="IPR013131">
    <property type="entry name" value="Mannitol_DH_N"/>
</dbReference>
<evidence type="ECO:0000256" key="7">
    <source>
        <dbReference type="SAM" id="MobiDB-lite"/>
    </source>
</evidence>
<keyword evidence="4" id="KW-0520">NAD</keyword>
<dbReference type="EMBL" id="JAERWL010000012">
    <property type="protein sequence ID" value="MBM9477846.1"/>
    <property type="molecule type" value="Genomic_DNA"/>
</dbReference>
<keyword evidence="3" id="KW-0560">Oxidoreductase</keyword>
<accession>A0A938YHL8</accession>
<protein>
    <recommendedName>
        <fullName evidence="2">Mannitol-1-phosphate 5-dehydrogenase</fullName>
        <ecNumber evidence="1">1.1.1.17</ecNumber>
    </recommendedName>
</protein>
<evidence type="ECO:0000256" key="2">
    <source>
        <dbReference type="ARBA" id="ARBA00016219"/>
    </source>
</evidence>
<evidence type="ECO:0000256" key="6">
    <source>
        <dbReference type="ARBA" id="ARBA00061451"/>
    </source>
</evidence>
<dbReference type="EC" id="1.1.1.17" evidence="1"/>
<name>A0A938YHL8_9ACTN</name>
<evidence type="ECO:0000313" key="10">
    <source>
        <dbReference type="EMBL" id="MBM9477846.1"/>
    </source>
</evidence>
<dbReference type="PRINTS" id="PR00084">
    <property type="entry name" value="MTLDHDRGNASE"/>
</dbReference>
<gene>
    <name evidence="10" type="ORF">JL107_15460</name>
</gene>
<evidence type="ECO:0000256" key="5">
    <source>
        <dbReference type="ARBA" id="ARBA00048615"/>
    </source>
</evidence>
<dbReference type="SUPFAM" id="SSF48179">
    <property type="entry name" value="6-phosphogluconate dehydrogenase C-terminal domain-like"/>
    <property type="match status" value="1"/>
</dbReference>
<reference evidence="10" key="1">
    <citation type="submission" date="2021-01" db="EMBL/GenBank/DDBJ databases">
        <title>KCTC 19127 draft genome.</title>
        <authorList>
            <person name="An D."/>
        </authorList>
    </citation>
    <scope>NUCLEOTIDE SEQUENCE</scope>
    <source>
        <strain evidence="10">KCTC 19127</strain>
    </source>
</reference>
<organism evidence="10 11">
    <name type="scientific">Nakamurella flavida</name>
    <dbReference type="NCBI Taxonomy" id="363630"/>
    <lineage>
        <taxon>Bacteria</taxon>
        <taxon>Bacillati</taxon>
        <taxon>Actinomycetota</taxon>
        <taxon>Actinomycetes</taxon>
        <taxon>Nakamurellales</taxon>
        <taxon>Nakamurellaceae</taxon>
        <taxon>Nakamurella</taxon>
    </lineage>
</organism>
<dbReference type="Proteomes" id="UP000663801">
    <property type="component" value="Unassembled WGS sequence"/>
</dbReference>
<dbReference type="InterPro" id="IPR013118">
    <property type="entry name" value="Mannitol_DH_C"/>
</dbReference>
<evidence type="ECO:0000259" key="8">
    <source>
        <dbReference type="Pfam" id="PF01232"/>
    </source>
</evidence>
<dbReference type="Pfam" id="PF01232">
    <property type="entry name" value="Mannitol_dh"/>
    <property type="match status" value="1"/>
</dbReference>
<dbReference type="PROSITE" id="PS00974">
    <property type="entry name" value="MANNITOL_DHGENASE"/>
    <property type="match status" value="1"/>
</dbReference>
<feature type="domain" description="Mannitol dehydrogenase N-terminal" evidence="8">
    <location>
        <begin position="38"/>
        <end position="288"/>
    </location>
</feature>
<evidence type="ECO:0000256" key="3">
    <source>
        <dbReference type="ARBA" id="ARBA00023002"/>
    </source>
</evidence>
<feature type="region of interest" description="Disordered" evidence="7">
    <location>
        <begin position="1"/>
        <end position="33"/>
    </location>
</feature>
<sequence length="504" mass="54548">MTMSPITPTRPRLNTSTASSASQDTQRPGYDRDLVSPGVVHIGFGGFHRAHQAVYLDDLLAVDDGARAYGICGVNLLRQDAAMAEMMRAQDRLFVVAERGADGQRCRVVGSVVEYLFAPDESEKVLARMADPAVRIVSLTITEGGYCYDPATGSVDLSDDVLQHDIADARTPRSAFGFLAEALRRRRSAGVPPFTVLSCDNVHANGDVARRTLLAFTQAQDPDLAAHVAEDVAFPNAMVDRITPRTAPADLEAVAEATGLHDSWPVVCEPFRQWVVEDHFPQGRPAWERVGVQLVEDVRPYEQMKMRLVNAGHQTISYLGLLLGHADGAGASADPTVRRLLGHYLLHEGAASMPAPPGADLRAYSAAVIERFANPAISDSIERLTMQSSTTLPTFVVPVIRDLVAAGRSFGAATVVVACWARAWEGIDDSGRPISLTDARADDLSARARRSQADPLALISGNPMFGELGKCAEFTDRFTRVLRTMHRVGVRAAVEAELAELERS</sequence>